<organism evidence="2">
    <name type="scientific">Oceaniferula spumae</name>
    <dbReference type="NCBI Taxonomy" id="2979115"/>
    <lineage>
        <taxon>Bacteria</taxon>
        <taxon>Pseudomonadati</taxon>
        <taxon>Verrucomicrobiota</taxon>
        <taxon>Verrucomicrobiia</taxon>
        <taxon>Verrucomicrobiales</taxon>
        <taxon>Verrucomicrobiaceae</taxon>
        <taxon>Oceaniferula</taxon>
    </lineage>
</organism>
<sequence>MKSLLLCCSLILSSVQVFAEKQKKTSKVWEVELVPSRSSEGKGAVLYATKPLDRFYIVLRNVSGKDQRVWREWCSWGYDNVRLTAELEDGTKVTLTKAPKDWDKNYPDAFLVPAGQPYVIEVHLAGAIWKGVDKLPKTPFKLTVTYEIKKTPEAEQKKVWTGSAASKPLTVTLRQ</sequence>
<feature type="signal peptide" evidence="1">
    <location>
        <begin position="1"/>
        <end position="19"/>
    </location>
</feature>
<dbReference type="KEGG" id="osu:NT6N_07490"/>
<protein>
    <recommendedName>
        <fullName evidence="3">DUF2271 domain-containing protein</fullName>
    </recommendedName>
</protein>
<feature type="chain" id="PRO_5043792844" description="DUF2271 domain-containing protein" evidence="1">
    <location>
        <begin position="20"/>
        <end position="175"/>
    </location>
</feature>
<dbReference type="EMBL" id="AP026866">
    <property type="protein sequence ID" value="BDS05709.1"/>
    <property type="molecule type" value="Genomic_DNA"/>
</dbReference>
<reference evidence="2" key="1">
    <citation type="submission" date="2024-07" db="EMBL/GenBank/DDBJ databases">
        <title>Complete genome sequence of Verrucomicrobiaceae bacterium NT6N.</title>
        <authorList>
            <person name="Huang C."/>
            <person name="Takami H."/>
            <person name="Hamasaki K."/>
        </authorList>
    </citation>
    <scope>NUCLEOTIDE SEQUENCE</scope>
    <source>
        <strain evidence="2">NT6N</strain>
    </source>
</reference>
<gene>
    <name evidence="2" type="ORF">NT6N_07490</name>
</gene>
<proteinExistence type="predicted"/>
<evidence type="ECO:0000313" key="2">
    <source>
        <dbReference type="EMBL" id="BDS05709.1"/>
    </source>
</evidence>
<accession>A0AAT9FI90</accession>
<keyword evidence="1" id="KW-0732">Signal</keyword>
<name>A0AAT9FI90_9BACT</name>
<evidence type="ECO:0000256" key="1">
    <source>
        <dbReference type="SAM" id="SignalP"/>
    </source>
</evidence>
<evidence type="ECO:0008006" key="3">
    <source>
        <dbReference type="Google" id="ProtNLM"/>
    </source>
</evidence>
<dbReference type="AlphaFoldDB" id="A0AAT9FI90"/>